<comment type="pathway">
    <text evidence="2">Amino-acid biosynthesis; L-threonine biosynthesis; L-threonine from L-aspartate: step 2/5.</text>
</comment>
<dbReference type="PIRSF" id="PIRSF000148">
    <property type="entry name" value="ASA_dh"/>
    <property type="match status" value="1"/>
</dbReference>
<dbReference type="Gene3D" id="3.40.50.720">
    <property type="entry name" value="NAD(P)-binding Rossmann-like Domain"/>
    <property type="match status" value="1"/>
</dbReference>
<proteinExistence type="inferred from homology"/>
<comment type="catalytic activity">
    <reaction evidence="11">
        <text>L-aspartate 4-semialdehyde + phosphate + NADP(+) = 4-phospho-L-aspartate + NADPH + H(+)</text>
        <dbReference type="Rhea" id="RHEA:24284"/>
        <dbReference type="ChEBI" id="CHEBI:15378"/>
        <dbReference type="ChEBI" id="CHEBI:43474"/>
        <dbReference type="ChEBI" id="CHEBI:57535"/>
        <dbReference type="ChEBI" id="CHEBI:57783"/>
        <dbReference type="ChEBI" id="CHEBI:58349"/>
        <dbReference type="ChEBI" id="CHEBI:537519"/>
        <dbReference type="EC" id="1.2.1.11"/>
    </reaction>
    <physiologicalReaction direction="right-to-left" evidence="11">
        <dbReference type="Rhea" id="RHEA:24286"/>
    </physiologicalReaction>
</comment>
<evidence type="ECO:0000256" key="2">
    <source>
        <dbReference type="ARBA" id="ARBA00005097"/>
    </source>
</evidence>
<keyword evidence="5" id="KW-0028">Amino-acid biosynthesis</keyword>
<organism evidence="16 17">
    <name type="scientific">Lepidopterella palustris CBS 459.81</name>
    <dbReference type="NCBI Taxonomy" id="1314670"/>
    <lineage>
        <taxon>Eukaryota</taxon>
        <taxon>Fungi</taxon>
        <taxon>Dikarya</taxon>
        <taxon>Ascomycota</taxon>
        <taxon>Pezizomycotina</taxon>
        <taxon>Dothideomycetes</taxon>
        <taxon>Pleosporomycetidae</taxon>
        <taxon>Mytilinidiales</taxon>
        <taxon>Argynnaceae</taxon>
        <taxon>Lepidopterella</taxon>
    </lineage>
</organism>
<keyword evidence="6" id="KW-0791">Threonine biosynthesis</keyword>
<dbReference type="GO" id="GO:0046983">
    <property type="term" value="F:protein dimerization activity"/>
    <property type="evidence" value="ECO:0007669"/>
    <property type="project" value="InterPro"/>
</dbReference>
<dbReference type="GO" id="GO:0009089">
    <property type="term" value="P:lysine biosynthetic process via diaminopimelate"/>
    <property type="evidence" value="ECO:0007669"/>
    <property type="project" value="UniProtKB-UniPathway"/>
</dbReference>
<dbReference type="SUPFAM" id="SSF55347">
    <property type="entry name" value="Glyceraldehyde-3-phosphate dehydrogenase-like, C-terminal domain"/>
    <property type="match status" value="1"/>
</dbReference>
<dbReference type="Pfam" id="PF01118">
    <property type="entry name" value="Semialdhyde_dh"/>
    <property type="match status" value="1"/>
</dbReference>
<dbReference type="Gene3D" id="3.30.360.10">
    <property type="entry name" value="Dihydrodipicolinate Reductase, domain 2"/>
    <property type="match status" value="1"/>
</dbReference>
<dbReference type="GO" id="GO:0009088">
    <property type="term" value="P:threonine biosynthetic process"/>
    <property type="evidence" value="ECO:0007669"/>
    <property type="project" value="UniProtKB-UniPathway"/>
</dbReference>
<dbReference type="PROSITE" id="PS01103">
    <property type="entry name" value="ASD"/>
    <property type="match status" value="1"/>
</dbReference>
<evidence type="ECO:0000256" key="1">
    <source>
        <dbReference type="ARBA" id="ARBA00005021"/>
    </source>
</evidence>
<dbReference type="AlphaFoldDB" id="A0A8E2JHX2"/>
<evidence type="ECO:0000256" key="3">
    <source>
        <dbReference type="ARBA" id="ARBA00010584"/>
    </source>
</evidence>
<dbReference type="Proteomes" id="UP000250266">
    <property type="component" value="Unassembled WGS sequence"/>
</dbReference>
<dbReference type="GO" id="GO:0071266">
    <property type="term" value="P:'de novo' L-methionine biosynthetic process"/>
    <property type="evidence" value="ECO:0007669"/>
    <property type="project" value="UniProtKB-ARBA"/>
</dbReference>
<comment type="similarity">
    <text evidence="3">Belongs to the aspartate-semialdehyde dehydrogenase family.</text>
</comment>
<comment type="subunit">
    <text evidence="10">Homotetramer; dimer of dimers.</text>
</comment>
<dbReference type="EC" id="1.2.1.11" evidence="4"/>
<dbReference type="EMBL" id="KV744868">
    <property type="protein sequence ID" value="OCK83133.1"/>
    <property type="molecule type" value="Genomic_DNA"/>
</dbReference>
<evidence type="ECO:0000256" key="5">
    <source>
        <dbReference type="ARBA" id="ARBA00022605"/>
    </source>
</evidence>
<dbReference type="PANTHER" id="PTHR46718:SF1">
    <property type="entry name" value="ASPARTATE-SEMIALDEHYDE DEHYDROGENASE"/>
    <property type="match status" value="1"/>
</dbReference>
<dbReference type="SMART" id="SM00859">
    <property type="entry name" value="Semialdhyde_dh"/>
    <property type="match status" value="1"/>
</dbReference>
<evidence type="ECO:0000256" key="7">
    <source>
        <dbReference type="ARBA" id="ARBA00022857"/>
    </source>
</evidence>
<keyword evidence="7" id="KW-0521">NADP</keyword>
<dbReference type="SUPFAM" id="SSF51735">
    <property type="entry name" value="NAD(P)-binding Rossmann-fold domains"/>
    <property type="match status" value="1"/>
</dbReference>
<dbReference type="InterPro" id="IPR000319">
    <property type="entry name" value="Asp-semialdehyde_DH_CS"/>
</dbReference>
<dbReference type="InterPro" id="IPR000534">
    <property type="entry name" value="Semialdehyde_DH_NAD-bd"/>
</dbReference>
<dbReference type="PANTHER" id="PTHR46718">
    <property type="entry name" value="ASPARTATE-SEMIALDEHYDE DEHYDROGENASE"/>
    <property type="match status" value="1"/>
</dbReference>
<evidence type="ECO:0000313" key="16">
    <source>
        <dbReference type="EMBL" id="OCK83133.1"/>
    </source>
</evidence>
<dbReference type="InterPro" id="IPR005676">
    <property type="entry name" value="Asp_semi-ald_DH_pep-lack"/>
</dbReference>
<dbReference type="UniPathway" id="UPA00050">
    <property type="reaction ID" value="UER00463"/>
</dbReference>
<dbReference type="FunFam" id="3.40.50.720:FF:000200">
    <property type="entry name" value="Aspartate-semialdehyde dehydrogenase"/>
    <property type="match status" value="1"/>
</dbReference>
<dbReference type="InterPro" id="IPR051823">
    <property type="entry name" value="ASADH-related"/>
</dbReference>
<evidence type="ECO:0000256" key="11">
    <source>
        <dbReference type="ARBA" id="ARBA00049864"/>
    </source>
</evidence>
<dbReference type="NCBIfam" id="NF006416">
    <property type="entry name" value="PRK08664.1"/>
    <property type="match status" value="1"/>
</dbReference>
<dbReference type="UniPathway" id="UPA00051">
    <property type="reaction ID" value="UER00464"/>
</dbReference>
<dbReference type="InterPro" id="IPR036291">
    <property type="entry name" value="NAD(P)-bd_dom_sf"/>
</dbReference>
<evidence type="ECO:0000313" key="17">
    <source>
        <dbReference type="Proteomes" id="UP000250266"/>
    </source>
</evidence>
<dbReference type="CDD" id="cd18130">
    <property type="entry name" value="ASADH_C_arch_fung_like"/>
    <property type="match status" value="1"/>
</dbReference>
<evidence type="ECO:0000256" key="12">
    <source>
        <dbReference type="ARBA" id="ARBA00049950"/>
    </source>
</evidence>
<feature type="domain" description="Semialdehyde dehydrogenase NAD-binding" evidence="15">
    <location>
        <begin position="17"/>
        <end position="143"/>
    </location>
</feature>
<dbReference type="FunFam" id="3.30.360.10:FF:000016">
    <property type="entry name" value="Probable aspartate-semialdehyde dehydrogenase"/>
    <property type="match status" value="1"/>
</dbReference>
<protein>
    <recommendedName>
        <fullName evidence="13">Aspartate-semialdehyde dehydrogenase</fullName>
        <ecNumber evidence="4">1.2.1.11</ecNumber>
    </recommendedName>
</protein>
<keyword evidence="9" id="KW-0486">Methionine biosynthesis</keyword>
<dbReference type="Pfam" id="PF02774">
    <property type="entry name" value="Semialdhyde_dhC"/>
    <property type="match status" value="1"/>
</dbReference>
<dbReference type="UniPathway" id="UPA00034">
    <property type="reaction ID" value="UER00016"/>
</dbReference>
<dbReference type="GO" id="GO:0051287">
    <property type="term" value="F:NAD binding"/>
    <property type="evidence" value="ECO:0007669"/>
    <property type="project" value="InterPro"/>
</dbReference>
<dbReference type="OrthoDB" id="1894490at2759"/>
<feature type="active site" description="Acyl-thioester intermediate" evidence="14">
    <location>
        <position position="163"/>
    </location>
</feature>
<dbReference type="InterPro" id="IPR012280">
    <property type="entry name" value="Semialdhyde_DH_dimer_dom"/>
</dbReference>
<evidence type="ECO:0000256" key="13">
    <source>
        <dbReference type="ARBA" id="ARBA00050041"/>
    </source>
</evidence>
<sequence>MEVKQFTSNSRKFPTKKCGVLGATGSVGQRFILLLALHPHFVLHAVGASERSAGKRYKDAVKWKQALPFTERIGDLVVKRCVPDEFSDCDLIFSGLDSDVAGDVEMAFLNANLAVFSNAKNYRRDPLVPLVVPTVNLQHLGLITHQRKQHGLEKGFLVCNSNCAVIGIVIPFAALQAKFGPVDQVSVVTLQAVSGAGYPGVSSMDIIDNVVPFISGEEDKLETEAQKILGGLNDDMTGFVDQPLRVSAACNRVAVLDGHTACVSLRFARRPAPSAEEVKTAMRDYISEAQVLGCPSAPKNAIVVMEEPDRPQPRLDRDTDRGYAVSVGRIREDESGIFDIKFVALSHNTVIGAAGSSILNAEAAVLRGFA</sequence>
<dbReference type="CDD" id="cd02315">
    <property type="entry name" value="ScASADH_like_N"/>
    <property type="match status" value="1"/>
</dbReference>
<gene>
    <name evidence="16" type="ORF">K432DRAFT_347656</name>
</gene>
<evidence type="ECO:0000256" key="9">
    <source>
        <dbReference type="ARBA" id="ARBA00023167"/>
    </source>
</evidence>
<keyword evidence="17" id="KW-1185">Reference proteome</keyword>
<dbReference type="NCBIfam" id="TIGR00978">
    <property type="entry name" value="asd_EA"/>
    <property type="match status" value="1"/>
</dbReference>
<evidence type="ECO:0000256" key="14">
    <source>
        <dbReference type="PIRSR" id="PIRSR000148-1"/>
    </source>
</evidence>
<dbReference type="GO" id="GO:0004073">
    <property type="term" value="F:aspartate-semialdehyde dehydrogenase activity"/>
    <property type="evidence" value="ECO:0007669"/>
    <property type="project" value="UniProtKB-EC"/>
</dbReference>
<dbReference type="GO" id="GO:0050661">
    <property type="term" value="F:NADP binding"/>
    <property type="evidence" value="ECO:0007669"/>
    <property type="project" value="InterPro"/>
</dbReference>
<evidence type="ECO:0000256" key="8">
    <source>
        <dbReference type="ARBA" id="ARBA00023002"/>
    </source>
</evidence>
<evidence type="ECO:0000256" key="6">
    <source>
        <dbReference type="ARBA" id="ARBA00022697"/>
    </source>
</evidence>
<comment type="function">
    <text evidence="12">Catalyzes the NADPH-dependent formation of L-aspartate 4-semialdehyde (L-ASA) by the reductive dephosphorylation of 4-phospho-L-aspartate. Mediates the second step in the biosynthesis of amino acids that derive from aspartate (the aspartate family of amino acids), including methioinine and threonine, the latter of which is a precursor to isoleucine.</text>
</comment>
<keyword evidence="8" id="KW-0560">Oxidoreductase</keyword>
<feature type="active site" description="Proton acceptor" evidence="14">
    <location>
        <position position="259"/>
    </location>
</feature>
<evidence type="ECO:0000259" key="15">
    <source>
        <dbReference type="SMART" id="SM00859"/>
    </source>
</evidence>
<name>A0A8E2JHX2_9PEZI</name>
<comment type="pathway">
    <text evidence="1">Amino-acid biosynthesis; L-methionine biosynthesis via de novo pathway; L-homoserine from L-aspartate: step 2/3.</text>
</comment>
<reference evidence="16 17" key="1">
    <citation type="journal article" date="2016" name="Nat. Commun.">
        <title>Ectomycorrhizal ecology is imprinted in the genome of the dominant symbiotic fungus Cenococcum geophilum.</title>
        <authorList>
            <consortium name="DOE Joint Genome Institute"/>
            <person name="Peter M."/>
            <person name="Kohler A."/>
            <person name="Ohm R.A."/>
            <person name="Kuo A."/>
            <person name="Krutzmann J."/>
            <person name="Morin E."/>
            <person name="Arend M."/>
            <person name="Barry K.W."/>
            <person name="Binder M."/>
            <person name="Choi C."/>
            <person name="Clum A."/>
            <person name="Copeland A."/>
            <person name="Grisel N."/>
            <person name="Haridas S."/>
            <person name="Kipfer T."/>
            <person name="LaButti K."/>
            <person name="Lindquist E."/>
            <person name="Lipzen A."/>
            <person name="Maire R."/>
            <person name="Meier B."/>
            <person name="Mihaltcheva S."/>
            <person name="Molinier V."/>
            <person name="Murat C."/>
            <person name="Poggeler S."/>
            <person name="Quandt C.A."/>
            <person name="Sperisen C."/>
            <person name="Tritt A."/>
            <person name="Tisserant E."/>
            <person name="Crous P.W."/>
            <person name="Henrissat B."/>
            <person name="Nehls U."/>
            <person name="Egli S."/>
            <person name="Spatafora J.W."/>
            <person name="Grigoriev I.V."/>
            <person name="Martin F.M."/>
        </authorList>
    </citation>
    <scope>NUCLEOTIDE SEQUENCE [LARGE SCALE GENOMIC DNA]</scope>
    <source>
        <strain evidence="16 17">CBS 459.81</strain>
    </source>
</reference>
<evidence type="ECO:0000256" key="10">
    <source>
        <dbReference type="ARBA" id="ARBA00044762"/>
    </source>
</evidence>
<accession>A0A8E2JHX2</accession>
<evidence type="ECO:0000256" key="4">
    <source>
        <dbReference type="ARBA" id="ARBA00013120"/>
    </source>
</evidence>